<reference evidence="1" key="1">
    <citation type="submission" date="2018-11" db="EMBL/GenBank/DDBJ databases">
        <title>The sequence and de novo assembly of Larimichthys crocea genome using PacBio and Hi-C technologies.</title>
        <authorList>
            <person name="Xu P."/>
            <person name="Chen B."/>
            <person name="Zhou Z."/>
            <person name="Ke Q."/>
            <person name="Wu Y."/>
            <person name="Bai H."/>
            <person name="Pu F."/>
        </authorList>
    </citation>
    <scope>NUCLEOTIDE SEQUENCE</scope>
    <source>
        <tissue evidence="1">Muscle</tissue>
    </source>
</reference>
<proteinExistence type="predicted"/>
<evidence type="ECO:0000313" key="2">
    <source>
        <dbReference type="Proteomes" id="UP000793456"/>
    </source>
</evidence>
<accession>A0ACD3Q433</accession>
<dbReference type="Proteomes" id="UP000793456">
    <property type="component" value="Chromosome XXIV"/>
</dbReference>
<dbReference type="EMBL" id="CM011697">
    <property type="protein sequence ID" value="TMS01911.1"/>
    <property type="molecule type" value="Genomic_DNA"/>
</dbReference>
<keyword evidence="2" id="KW-1185">Reference proteome</keyword>
<sequence>MFFSLLPVDEYILMAKEKHGYNMEQALGMLLWHKHDVERSLADLANFTPFPDEWTVEDKVLFEQAFSFHGKSFHRIQQMLPDKLISSLVKYYYSWKKTRTRTSVMDRQARRLVNKREKDDSNDDIEEGDPGSDSDFEIDTKKEAVKQNPNNANTDKTMPSRSGPGQEGKLRGSVPPPPAQSPPQTTQRHVPRARRHHVPVSLPRCRCADCAAAGHAVGVPQETAVQCKQEERRQRLKDVDVGSAIRRYGKDFSAIAEVIGTKTPAQVSSFFVSYRRRFNLDEVLREWAAEQVATSRDQRDPRRSGEEMTATTDGAAEEDEVKMEDSPTDAAGGSSPPSTTQTPSSLSQPPPLLRPAPPSAPPSLLRQPPPLQTRPLQNRAPHNHPPPPLIRTRGSTGQVSSHPNNLQENEMTRERGREKTKETEEVFPTSEPNLRGRVDCRNSSDGWKRCGEARLSLSSFALKLGAPYELKRYFCQETELVSEAVL</sequence>
<evidence type="ECO:0000313" key="1">
    <source>
        <dbReference type="EMBL" id="TMS01911.1"/>
    </source>
</evidence>
<name>A0ACD3Q433_LARCR</name>
<gene>
    <name evidence="1" type="ORF">E3U43_007451</name>
</gene>
<protein>
    <submittedName>
        <fullName evidence="1">Uncharacterized protein</fullName>
    </submittedName>
</protein>
<organism evidence="1 2">
    <name type="scientific">Larimichthys crocea</name>
    <name type="common">Large yellow croaker</name>
    <name type="synonym">Pseudosciaena crocea</name>
    <dbReference type="NCBI Taxonomy" id="215358"/>
    <lineage>
        <taxon>Eukaryota</taxon>
        <taxon>Metazoa</taxon>
        <taxon>Chordata</taxon>
        <taxon>Craniata</taxon>
        <taxon>Vertebrata</taxon>
        <taxon>Euteleostomi</taxon>
        <taxon>Actinopterygii</taxon>
        <taxon>Neopterygii</taxon>
        <taxon>Teleostei</taxon>
        <taxon>Neoteleostei</taxon>
        <taxon>Acanthomorphata</taxon>
        <taxon>Eupercaria</taxon>
        <taxon>Sciaenidae</taxon>
        <taxon>Larimichthys</taxon>
    </lineage>
</organism>
<comment type="caution">
    <text evidence="1">The sequence shown here is derived from an EMBL/GenBank/DDBJ whole genome shotgun (WGS) entry which is preliminary data.</text>
</comment>